<dbReference type="PANTHER" id="PTHR24189:SF50">
    <property type="entry name" value="ANKYRIN REPEAT AND SOCS BOX PROTEIN 2"/>
    <property type="match status" value="1"/>
</dbReference>
<dbReference type="SMART" id="SM00248">
    <property type="entry name" value="ANK"/>
    <property type="match status" value="2"/>
</dbReference>
<dbReference type="InterPro" id="IPR050745">
    <property type="entry name" value="Multifunctional_regulatory"/>
</dbReference>
<dbReference type="Proteomes" id="UP001190700">
    <property type="component" value="Unassembled WGS sequence"/>
</dbReference>
<proteinExistence type="predicted"/>
<feature type="repeat" description="ANK" evidence="3">
    <location>
        <begin position="441"/>
        <end position="473"/>
    </location>
</feature>
<evidence type="ECO:0000256" key="1">
    <source>
        <dbReference type="ARBA" id="ARBA00022737"/>
    </source>
</evidence>
<dbReference type="InterPro" id="IPR036770">
    <property type="entry name" value="Ankyrin_rpt-contain_sf"/>
</dbReference>
<sequence>MDMQPFSVGEVANAPNLRQSTSSSTANPLGSTLKTFQLPEDESLTSLSRSDSGGGPSDVRATWGTGELQQTAPSSVLASRHQDEQEGPSKPQGIGRPPLPNASAVPAPAVAAASIGLARYSSADSNADDLLRLPSETVLMKTLVLKSDHQPMVIERTHMRPVEESRLSASIVGSPLSSPAPHDPLYHSRDASSTAPPLPVALHPPSPTVLPTPASSTPLHNLLDSLPVLAQLPVGETPMDGTSMASNYSTGSGVPLASREGSPRPAGVGSGSHDQLDSGHSHDTYINLTTEVSTSAAGAERGGASRGPEASTSAAGAERGGASRGPEAYTSRAQGLAEPLGMSSGSTHSCHSTHSKLAEAAPPALGLPSVPTRGAGPGDAGGAAEGALGFHVAAGGAALGAPSVLEEAYAAVRLACRYGDAARLAALEASGQQPQVVVDEAGRTALHLAAERGDAEVASVLMQRGAEVNREDAKGRRPLYIAIKRTHEETARVLHAGGGALAVAADSDCMRKLVRSAVLDVQPRRLSLALELGCQADLFLDADTKESALHAAARCGLACCPPIPSRPAQAPSPPTSLPFLSCPPLSRSLPGTEP</sequence>
<protein>
    <submittedName>
        <fullName evidence="5">Uncharacterized protein</fullName>
    </submittedName>
</protein>
<dbReference type="PROSITE" id="PS50297">
    <property type="entry name" value="ANK_REP_REGION"/>
    <property type="match status" value="1"/>
</dbReference>
<dbReference type="InterPro" id="IPR002110">
    <property type="entry name" value="Ankyrin_rpt"/>
</dbReference>
<feature type="compositionally biased region" description="Polar residues" evidence="4">
    <location>
        <begin position="243"/>
        <end position="252"/>
    </location>
</feature>
<dbReference type="PROSITE" id="PS50088">
    <property type="entry name" value="ANK_REPEAT"/>
    <property type="match status" value="1"/>
</dbReference>
<dbReference type="SUPFAM" id="SSF48403">
    <property type="entry name" value="Ankyrin repeat"/>
    <property type="match status" value="1"/>
</dbReference>
<feature type="compositionally biased region" description="Low complexity" evidence="4">
    <location>
        <begin position="343"/>
        <end position="352"/>
    </location>
</feature>
<dbReference type="Pfam" id="PF12796">
    <property type="entry name" value="Ank_2"/>
    <property type="match status" value="1"/>
</dbReference>
<keyword evidence="1" id="KW-0677">Repeat</keyword>
<feature type="compositionally biased region" description="Pro residues" evidence="4">
    <location>
        <begin position="566"/>
        <end position="576"/>
    </location>
</feature>
<dbReference type="AlphaFoldDB" id="A0AAE0F9X2"/>
<evidence type="ECO:0000256" key="4">
    <source>
        <dbReference type="SAM" id="MobiDB-lite"/>
    </source>
</evidence>
<evidence type="ECO:0000256" key="3">
    <source>
        <dbReference type="PROSITE-ProRule" id="PRU00023"/>
    </source>
</evidence>
<dbReference type="Gene3D" id="1.25.40.20">
    <property type="entry name" value="Ankyrin repeat-containing domain"/>
    <property type="match status" value="1"/>
</dbReference>
<evidence type="ECO:0000256" key="2">
    <source>
        <dbReference type="ARBA" id="ARBA00023043"/>
    </source>
</evidence>
<feature type="region of interest" description="Disordered" evidence="4">
    <location>
        <begin position="566"/>
        <end position="594"/>
    </location>
</feature>
<feature type="region of interest" description="Disordered" evidence="4">
    <location>
        <begin position="170"/>
        <end position="198"/>
    </location>
</feature>
<feature type="region of interest" description="Disordered" evidence="4">
    <location>
        <begin position="1"/>
        <end position="105"/>
    </location>
</feature>
<feature type="compositionally biased region" description="Polar residues" evidence="4">
    <location>
        <begin position="16"/>
        <end position="35"/>
    </location>
</feature>
<evidence type="ECO:0000313" key="6">
    <source>
        <dbReference type="Proteomes" id="UP001190700"/>
    </source>
</evidence>
<feature type="region of interest" description="Disordered" evidence="4">
    <location>
        <begin position="233"/>
        <end position="282"/>
    </location>
</feature>
<feature type="compositionally biased region" description="Polar residues" evidence="4">
    <location>
        <begin position="67"/>
        <end position="77"/>
    </location>
</feature>
<dbReference type="EMBL" id="LGRX02022282">
    <property type="protein sequence ID" value="KAK3255778.1"/>
    <property type="molecule type" value="Genomic_DNA"/>
</dbReference>
<reference evidence="5 6" key="1">
    <citation type="journal article" date="2015" name="Genome Biol. Evol.">
        <title>Comparative Genomics of a Bacterivorous Green Alga Reveals Evolutionary Causalities and Consequences of Phago-Mixotrophic Mode of Nutrition.</title>
        <authorList>
            <person name="Burns J.A."/>
            <person name="Paasch A."/>
            <person name="Narechania A."/>
            <person name="Kim E."/>
        </authorList>
    </citation>
    <scope>NUCLEOTIDE SEQUENCE [LARGE SCALE GENOMIC DNA]</scope>
    <source>
        <strain evidence="5 6">PLY_AMNH</strain>
    </source>
</reference>
<name>A0AAE0F9X2_9CHLO</name>
<keyword evidence="2 3" id="KW-0040">ANK repeat</keyword>
<comment type="caution">
    <text evidence="5">The sequence shown here is derived from an EMBL/GenBank/DDBJ whole genome shotgun (WGS) entry which is preliminary data.</text>
</comment>
<dbReference type="PANTHER" id="PTHR24189">
    <property type="entry name" value="MYOTROPHIN"/>
    <property type="match status" value="1"/>
</dbReference>
<feature type="region of interest" description="Disordered" evidence="4">
    <location>
        <begin position="294"/>
        <end position="380"/>
    </location>
</feature>
<gene>
    <name evidence="5" type="ORF">CYMTET_35060</name>
</gene>
<accession>A0AAE0F9X2</accession>
<feature type="compositionally biased region" description="Low complexity" evidence="4">
    <location>
        <begin position="306"/>
        <end position="317"/>
    </location>
</feature>
<evidence type="ECO:0000313" key="5">
    <source>
        <dbReference type="EMBL" id="KAK3255778.1"/>
    </source>
</evidence>
<keyword evidence="6" id="KW-1185">Reference proteome</keyword>
<organism evidence="5 6">
    <name type="scientific">Cymbomonas tetramitiformis</name>
    <dbReference type="NCBI Taxonomy" id="36881"/>
    <lineage>
        <taxon>Eukaryota</taxon>
        <taxon>Viridiplantae</taxon>
        <taxon>Chlorophyta</taxon>
        <taxon>Pyramimonadophyceae</taxon>
        <taxon>Pyramimonadales</taxon>
        <taxon>Pyramimonadaceae</taxon>
        <taxon>Cymbomonas</taxon>
    </lineage>
</organism>
<feature type="compositionally biased region" description="Low complexity" evidence="4">
    <location>
        <begin position="358"/>
        <end position="368"/>
    </location>
</feature>